<gene>
    <name evidence="2" type="ORF">ACFONP_08470</name>
</gene>
<dbReference type="Gene3D" id="3.90.950.20">
    <property type="entry name" value="CinA-like"/>
    <property type="match status" value="1"/>
</dbReference>
<dbReference type="Proteomes" id="UP001595607">
    <property type="component" value="Unassembled WGS sequence"/>
</dbReference>
<dbReference type="InterPro" id="IPR008136">
    <property type="entry name" value="CinA_C"/>
</dbReference>
<evidence type="ECO:0000259" key="1">
    <source>
        <dbReference type="Pfam" id="PF02464"/>
    </source>
</evidence>
<dbReference type="InterPro" id="IPR036653">
    <property type="entry name" value="CinA-like_C"/>
</dbReference>
<dbReference type="Pfam" id="PF02464">
    <property type="entry name" value="CinA"/>
    <property type="match status" value="1"/>
</dbReference>
<evidence type="ECO:0000313" key="3">
    <source>
        <dbReference type="Proteomes" id="UP001595607"/>
    </source>
</evidence>
<sequence>MIGDPQSRALAQKVITRAASEGLTAATAESCTGGLISAALTSVPGSSAVFTHGFVTYANEAKIDLLGVRKETLDDHGAVSRCVAMEMATGARARSGADIAVSVTGVAGPGGGTAEKPVGLVWFGLSGPFGTISDRRLFPGHCRDLVRTLAMRNGLRLLLRGIDLCGQSVS</sequence>
<dbReference type="EMBL" id="JBHRVA010000002">
    <property type="protein sequence ID" value="MFC3302763.1"/>
    <property type="molecule type" value="Genomic_DNA"/>
</dbReference>
<evidence type="ECO:0000313" key="2">
    <source>
        <dbReference type="EMBL" id="MFC3302763.1"/>
    </source>
</evidence>
<name>A0ABV7MBM7_9PROT</name>
<organism evidence="2 3">
    <name type="scientific">Parvularcula lutaonensis</name>
    <dbReference type="NCBI Taxonomy" id="491923"/>
    <lineage>
        <taxon>Bacteria</taxon>
        <taxon>Pseudomonadati</taxon>
        <taxon>Pseudomonadota</taxon>
        <taxon>Alphaproteobacteria</taxon>
        <taxon>Parvularculales</taxon>
        <taxon>Parvularculaceae</taxon>
        <taxon>Parvularcula</taxon>
    </lineage>
</organism>
<dbReference type="SUPFAM" id="SSF142433">
    <property type="entry name" value="CinA-like"/>
    <property type="match status" value="1"/>
</dbReference>
<accession>A0ABV7MBM7</accession>
<protein>
    <submittedName>
        <fullName evidence="2">CinA family protein</fullName>
    </submittedName>
</protein>
<dbReference type="RefSeq" id="WP_189571497.1">
    <property type="nucleotide sequence ID" value="NZ_BMXU01000001.1"/>
</dbReference>
<comment type="caution">
    <text evidence="2">The sequence shown here is derived from an EMBL/GenBank/DDBJ whole genome shotgun (WGS) entry which is preliminary data.</text>
</comment>
<proteinExistence type="predicted"/>
<keyword evidence="3" id="KW-1185">Reference proteome</keyword>
<feature type="domain" description="CinA C-terminal" evidence="1">
    <location>
        <begin position="9"/>
        <end position="160"/>
    </location>
</feature>
<dbReference type="NCBIfam" id="TIGR00199">
    <property type="entry name" value="PncC_domain"/>
    <property type="match status" value="1"/>
</dbReference>
<reference evidence="3" key="1">
    <citation type="journal article" date="2019" name="Int. J. Syst. Evol. Microbiol.">
        <title>The Global Catalogue of Microorganisms (GCM) 10K type strain sequencing project: providing services to taxonomists for standard genome sequencing and annotation.</title>
        <authorList>
            <consortium name="The Broad Institute Genomics Platform"/>
            <consortium name="The Broad Institute Genome Sequencing Center for Infectious Disease"/>
            <person name="Wu L."/>
            <person name="Ma J."/>
        </authorList>
    </citation>
    <scope>NUCLEOTIDE SEQUENCE [LARGE SCALE GENOMIC DNA]</scope>
    <source>
        <strain evidence="3">KCTC 22245</strain>
    </source>
</reference>